<evidence type="ECO:0000259" key="1">
    <source>
        <dbReference type="Pfam" id="PF00535"/>
    </source>
</evidence>
<dbReference type="SUPFAM" id="SSF53448">
    <property type="entry name" value="Nucleotide-diphospho-sugar transferases"/>
    <property type="match status" value="1"/>
</dbReference>
<evidence type="ECO:0000313" key="3">
    <source>
        <dbReference type="Proteomes" id="UP000053372"/>
    </source>
</evidence>
<dbReference type="PANTHER" id="PTHR22916:SF3">
    <property type="entry name" value="UDP-GLCNAC:BETAGAL BETA-1,3-N-ACETYLGLUCOSAMINYLTRANSFERASE-LIKE PROTEIN 1"/>
    <property type="match status" value="1"/>
</dbReference>
<reference evidence="2 3" key="1">
    <citation type="journal article" date="2015" name="Genome Announc.">
        <title>Draft Genome of the Euendolithic (true boring) Cyanobacterium Mastigocoleus testarum strain BC008.</title>
        <authorList>
            <person name="Guida B.S."/>
            <person name="Garcia-Pichel F."/>
        </authorList>
    </citation>
    <scope>NUCLEOTIDE SEQUENCE [LARGE SCALE GENOMIC DNA]</scope>
    <source>
        <strain evidence="2 3">BC008</strain>
    </source>
</reference>
<dbReference type="InterPro" id="IPR001173">
    <property type="entry name" value="Glyco_trans_2-like"/>
</dbReference>
<dbReference type="Pfam" id="PF00535">
    <property type="entry name" value="Glycos_transf_2"/>
    <property type="match status" value="1"/>
</dbReference>
<name>A0A0V7ZTF6_9CYAN</name>
<organism evidence="2 3">
    <name type="scientific">Mastigocoleus testarum BC008</name>
    <dbReference type="NCBI Taxonomy" id="371196"/>
    <lineage>
        <taxon>Bacteria</taxon>
        <taxon>Bacillati</taxon>
        <taxon>Cyanobacteriota</taxon>
        <taxon>Cyanophyceae</taxon>
        <taxon>Nostocales</taxon>
        <taxon>Hapalosiphonaceae</taxon>
        <taxon>Mastigocoleus</taxon>
    </lineage>
</organism>
<sequence>MEFSVVITTHNRLNLLQRAINSALNQTLECEVVVVDDCSSDGTKEYVENLIAELEESHGSRLVYLRNQKNMGHAVSVNVGVQKAKGDWVKFLDDDDYLAANCLAQMLKAISLRAEEAVICSCIATQVDSEGVEISRTPQLGPGLAFYVPQVDVHYGMLLELIPFGTPVQVACKRDAFLKTGGWDPGLDTNCDDIDSWIQVARFGDAIFLNQCLAYRTIWPGAYNQKFSFSQRLATNILMKEKIYALVDRKHHQHVPKLDDVKNYLKLHWILVALKQKNIKGSLDMLEASILFPATWQLFLKVICSRKIKIDRGIIRKLVLIEKPEN</sequence>
<dbReference type="GO" id="GO:0016758">
    <property type="term" value="F:hexosyltransferase activity"/>
    <property type="evidence" value="ECO:0007669"/>
    <property type="project" value="UniProtKB-ARBA"/>
</dbReference>
<dbReference type="RefSeq" id="WP_027841817.1">
    <property type="nucleotide sequence ID" value="NZ_LMTZ01000085.1"/>
</dbReference>
<dbReference type="CDD" id="cd00761">
    <property type="entry name" value="Glyco_tranf_GTA_type"/>
    <property type="match status" value="1"/>
</dbReference>
<proteinExistence type="predicted"/>
<dbReference type="Proteomes" id="UP000053372">
    <property type="component" value="Unassembled WGS sequence"/>
</dbReference>
<gene>
    <name evidence="2" type="ORF">BC008_44135</name>
</gene>
<keyword evidence="2" id="KW-0808">Transferase</keyword>
<dbReference type="InterPro" id="IPR029044">
    <property type="entry name" value="Nucleotide-diphossugar_trans"/>
</dbReference>
<evidence type="ECO:0000313" key="2">
    <source>
        <dbReference type="EMBL" id="KST67742.1"/>
    </source>
</evidence>
<dbReference type="OrthoDB" id="396512at2"/>
<protein>
    <submittedName>
        <fullName evidence="2">Glycosyl transferase</fullName>
    </submittedName>
</protein>
<dbReference type="AlphaFoldDB" id="A0A0V7ZTF6"/>
<dbReference type="EMBL" id="LMTZ01000085">
    <property type="protein sequence ID" value="KST67742.1"/>
    <property type="molecule type" value="Genomic_DNA"/>
</dbReference>
<comment type="caution">
    <text evidence="2">The sequence shown here is derived from an EMBL/GenBank/DDBJ whole genome shotgun (WGS) entry which is preliminary data.</text>
</comment>
<dbReference type="PANTHER" id="PTHR22916">
    <property type="entry name" value="GLYCOSYLTRANSFERASE"/>
    <property type="match status" value="1"/>
</dbReference>
<dbReference type="Gene3D" id="3.90.550.10">
    <property type="entry name" value="Spore Coat Polysaccharide Biosynthesis Protein SpsA, Chain A"/>
    <property type="match status" value="1"/>
</dbReference>
<accession>A0A0V7ZTF6</accession>
<keyword evidence="3" id="KW-1185">Reference proteome</keyword>
<feature type="domain" description="Glycosyltransferase 2-like" evidence="1">
    <location>
        <begin position="4"/>
        <end position="135"/>
    </location>
</feature>